<evidence type="ECO:0000313" key="1">
    <source>
        <dbReference type="EMBL" id="KAG7042008.1"/>
    </source>
</evidence>
<dbReference type="Proteomes" id="UP000699042">
    <property type="component" value="Unassembled WGS sequence"/>
</dbReference>
<organism evidence="1 2">
    <name type="scientific">Colletotrichum scovillei</name>
    <dbReference type="NCBI Taxonomy" id="1209932"/>
    <lineage>
        <taxon>Eukaryota</taxon>
        <taxon>Fungi</taxon>
        <taxon>Dikarya</taxon>
        <taxon>Ascomycota</taxon>
        <taxon>Pezizomycotina</taxon>
        <taxon>Sordariomycetes</taxon>
        <taxon>Hypocreomycetidae</taxon>
        <taxon>Glomerellales</taxon>
        <taxon>Glomerellaceae</taxon>
        <taxon>Colletotrichum</taxon>
        <taxon>Colletotrichum acutatum species complex</taxon>
    </lineage>
</organism>
<evidence type="ECO:0000313" key="2">
    <source>
        <dbReference type="Proteomes" id="UP000699042"/>
    </source>
</evidence>
<dbReference type="AlphaFoldDB" id="A0A9P7QT03"/>
<dbReference type="EMBL" id="JAESDN010000013">
    <property type="protein sequence ID" value="KAG7042008.1"/>
    <property type="molecule type" value="Genomic_DNA"/>
</dbReference>
<proteinExistence type="predicted"/>
<protein>
    <submittedName>
        <fullName evidence="1">Uncharacterized protein</fullName>
    </submittedName>
</protein>
<gene>
    <name evidence="1" type="ORF">JMJ77_010115</name>
</gene>
<accession>A0A9P7QT03</accession>
<feature type="non-terminal residue" evidence="1">
    <location>
        <position position="63"/>
    </location>
</feature>
<comment type="caution">
    <text evidence="1">The sequence shown here is derived from an EMBL/GenBank/DDBJ whole genome shotgun (WGS) entry which is preliminary data.</text>
</comment>
<keyword evidence="2" id="KW-1185">Reference proteome</keyword>
<reference evidence="1" key="1">
    <citation type="submission" date="2021-05" db="EMBL/GenBank/DDBJ databases">
        <title>Comparative genomics of three Colletotrichum scovillei strains and genetic complementation revealed genes involved fungal growth and virulence on chili pepper.</title>
        <authorList>
            <person name="Hsieh D.-K."/>
            <person name="Chuang S.-C."/>
            <person name="Chen C.-Y."/>
            <person name="Chao Y.-T."/>
            <person name="Lu M.-Y.J."/>
            <person name="Lee M.-H."/>
            <person name="Shih M.-C."/>
        </authorList>
    </citation>
    <scope>NUCLEOTIDE SEQUENCE</scope>
    <source>
        <strain evidence="1">Coll-153</strain>
    </source>
</reference>
<name>A0A9P7QT03_9PEZI</name>
<sequence>MHCLCSASQLKQIPENCKDDEYCLTGLTFTSCSVTSLSRTLACRQFISRPRNMARLARMDQHP</sequence>